<keyword evidence="2" id="KW-1185">Reference proteome</keyword>
<evidence type="ECO:0000313" key="2">
    <source>
        <dbReference type="Proteomes" id="UP000054560"/>
    </source>
</evidence>
<dbReference type="Proteomes" id="UP000054560">
    <property type="component" value="Unassembled WGS sequence"/>
</dbReference>
<name>A0A0L0F0I3_9EUKA</name>
<feature type="non-terminal residue" evidence="1">
    <location>
        <position position="1"/>
    </location>
</feature>
<protein>
    <submittedName>
        <fullName evidence="1">Uncharacterized protein</fullName>
    </submittedName>
</protein>
<proteinExistence type="predicted"/>
<dbReference type="GeneID" id="25918352"/>
<gene>
    <name evidence="1" type="ORF">SARC_17848</name>
</gene>
<accession>A0A0L0F0I3</accession>
<reference evidence="1 2" key="1">
    <citation type="submission" date="2011-02" db="EMBL/GenBank/DDBJ databases">
        <title>The Genome Sequence of Sphaeroforma arctica JP610.</title>
        <authorList>
            <consortium name="The Broad Institute Genome Sequencing Platform"/>
            <person name="Russ C."/>
            <person name="Cuomo C."/>
            <person name="Young S.K."/>
            <person name="Zeng Q."/>
            <person name="Gargeya S."/>
            <person name="Alvarado L."/>
            <person name="Berlin A."/>
            <person name="Chapman S.B."/>
            <person name="Chen Z."/>
            <person name="Freedman E."/>
            <person name="Gellesch M."/>
            <person name="Goldberg J."/>
            <person name="Griggs A."/>
            <person name="Gujja S."/>
            <person name="Heilman E."/>
            <person name="Heiman D."/>
            <person name="Howarth C."/>
            <person name="Mehta T."/>
            <person name="Neiman D."/>
            <person name="Pearson M."/>
            <person name="Roberts A."/>
            <person name="Saif S."/>
            <person name="Shea T."/>
            <person name="Shenoy N."/>
            <person name="Sisk P."/>
            <person name="Stolte C."/>
            <person name="Sykes S."/>
            <person name="White J."/>
            <person name="Yandava C."/>
            <person name="Burger G."/>
            <person name="Gray M.W."/>
            <person name="Holland P.W.H."/>
            <person name="King N."/>
            <person name="Lang F.B.F."/>
            <person name="Roger A.J."/>
            <person name="Ruiz-Trillo I."/>
            <person name="Haas B."/>
            <person name="Nusbaum C."/>
            <person name="Birren B."/>
        </authorList>
    </citation>
    <scope>NUCLEOTIDE SEQUENCE [LARGE SCALE GENOMIC DNA]</scope>
    <source>
        <strain evidence="1 2">JP610</strain>
    </source>
</reference>
<organism evidence="1 2">
    <name type="scientific">Sphaeroforma arctica JP610</name>
    <dbReference type="NCBI Taxonomy" id="667725"/>
    <lineage>
        <taxon>Eukaryota</taxon>
        <taxon>Ichthyosporea</taxon>
        <taxon>Ichthyophonida</taxon>
        <taxon>Sphaeroforma</taxon>
    </lineage>
</organism>
<dbReference type="RefSeq" id="XP_014143540.1">
    <property type="nucleotide sequence ID" value="XM_014288065.1"/>
</dbReference>
<evidence type="ECO:0000313" key="1">
    <source>
        <dbReference type="EMBL" id="KNC69638.1"/>
    </source>
</evidence>
<dbReference type="EMBL" id="KQ254005">
    <property type="protein sequence ID" value="KNC69638.1"/>
    <property type="molecule type" value="Genomic_DNA"/>
</dbReference>
<dbReference type="AlphaFoldDB" id="A0A0L0F0I3"/>
<sequence length="74" mass="7785">DRRRGAGGGVPEEGVPLKGHDVWVPQISTPSTIPRDVRSIPLRMPASPIDVPVYIGGCPNNPEGTGRDASEVLS</sequence>